<accession>A0A5B0RNH3</accession>
<dbReference type="EMBL" id="VDEP01000172">
    <property type="protein sequence ID" value="KAA1126284.1"/>
    <property type="molecule type" value="Genomic_DNA"/>
</dbReference>
<protein>
    <submittedName>
        <fullName evidence="1">Uncharacterized protein</fullName>
    </submittedName>
</protein>
<gene>
    <name evidence="1" type="ORF">PGTUg99_023596</name>
</gene>
<sequence length="101" mass="11271">MCYSTAARKIYFHTMRLHAHVYKGGGEEVGLEDIYTRHQAEGDRSAHNNSTLEDLAVCQNSIQDTDQPSCVVGSSRTVPVVSRGAYCNDVSLIYGFGYFFR</sequence>
<evidence type="ECO:0000313" key="1">
    <source>
        <dbReference type="EMBL" id="KAA1126284.1"/>
    </source>
</evidence>
<organism evidence="1 2">
    <name type="scientific">Puccinia graminis f. sp. tritici</name>
    <dbReference type="NCBI Taxonomy" id="56615"/>
    <lineage>
        <taxon>Eukaryota</taxon>
        <taxon>Fungi</taxon>
        <taxon>Dikarya</taxon>
        <taxon>Basidiomycota</taxon>
        <taxon>Pucciniomycotina</taxon>
        <taxon>Pucciniomycetes</taxon>
        <taxon>Pucciniales</taxon>
        <taxon>Pucciniaceae</taxon>
        <taxon>Puccinia</taxon>
    </lineage>
</organism>
<dbReference type="Proteomes" id="UP000325313">
    <property type="component" value="Unassembled WGS sequence"/>
</dbReference>
<reference evidence="1 2" key="1">
    <citation type="submission" date="2019-05" db="EMBL/GenBank/DDBJ databases">
        <title>Emergence of the Ug99 lineage of the wheat stem rust pathogen through somatic hybridization.</title>
        <authorList>
            <person name="Li F."/>
            <person name="Upadhyaya N.M."/>
            <person name="Sperschneider J."/>
            <person name="Matny O."/>
            <person name="Nguyen-Phuc H."/>
            <person name="Mago R."/>
            <person name="Raley C."/>
            <person name="Miller M.E."/>
            <person name="Silverstein K.A.T."/>
            <person name="Henningsen E."/>
            <person name="Hirsch C.D."/>
            <person name="Visser B."/>
            <person name="Pretorius Z.A."/>
            <person name="Steffenson B.J."/>
            <person name="Schwessinger B."/>
            <person name="Dodds P.N."/>
            <person name="Figueroa M."/>
        </authorList>
    </citation>
    <scope>NUCLEOTIDE SEQUENCE [LARGE SCALE GENOMIC DNA]</scope>
    <source>
        <strain evidence="1 2">Ug99</strain>
    </source>
</reference>
<name>A0A5B0RNH3_PUCGR</name>
<comment type="caution">
    <text evidence="1">The sequence shown here is derived from an EMBL/GenBank/DDBJ whole genome shotgun (WGS) entry which is preliminary data.</text>
</comment>
<proteinExistence type="predicted"/>
<evidence type="ECO:0000313" key="2">
    <source>
        <dbReference type="Proteomes" id="UP000325313"/>
    </source>
</evidence>
<dbReference type="AlphaFoldDB" id="A0A5B0RNH3"/>